<dbReference type="InterPro" id="IPR001343">
    <property type="entry name" value="Hemolysn_Ca-bd"/>
</dbReference>
<name>A3TY52_PSEBH</name>
<dbReference type="EMBL" id="AAMO01000005">
    <property type="protein sequence ID" value="EAQ03086.1"/>
    <property type="molecule type" value="Genomic_DNA"/>
</dbReference>
<dbReference type="PANTHER" id="PTHR38340:SF1">
    <property type="entry name" value="S-LAYER PROTEIN"/>
    <property type="match status" value="1"/>
</dbReference>
<accession>A3TY52</accession>
<dbReference type="Pfam" id="PF00353">
    <property type="entry name" value="HemolysinCabind"/>
    <property type="match status" value="1"/>
</dbReference>
<dbReference type="InterPro" id="IPR050557">
    <property type="entry name" value="RTX_toxin/Mannuronan_C5-epim"/>
</dbReference>
<dbReference type="eggNOG" id="COG2931">
    <property type="taxonomic scope" value="Bacteria"/>
</dbReference>
<dbReference type="PANTHER" id="PTHR38340">
    <property type="entry name" value="S-LAYER PROTEIN"/>
    <property type="match status" value="1"/>
</dbReference>
<evidence type="ECO:0000256" key="2">
    <source>
        <dbReference type="ARBA" id="ARBA00022525"/>
    </source>
</evidence>
<dbReference type="Proteomes" id="UP000004318">
    <property type="component" value="Unassembled WGS sequence"/>
</dbReference>
<proteinExistence type="predicted"/>
<dbReference type="Gene3D" id="2.150.10.10">
    <property type="entry name" value="Serralysin-like metalloprotease, C-terminal"/>
    <property type="match status" value="1"/>
</dbReference>
<dbReference type="HOGENOM" id="CLU_551891_0_0_5"/>
<protein>
    <submittedName>
        <fullName evidence="3">Uncharacterized protein</fullName>
    </submittedName>
</protein>
<dbReference type="InterPro" id="IPR018511">
    <property type="entry name" value="Hemolysin-typ_Ca-bd_CS"/>
</dbReference>
<dbReference type="GO" id="GO:0005615">
    <property type="term" value="C:extracellular space"/>
    <property type="evidence" value="ECO:0007669"/>
    <property type="project" value="InterPro"/>
</dbReference>
<dbReference type="SUPFAM" id="SSF50956">
    <property type="entry name" value="Thermostable phytase (3-phytase)"/>
    <property type="match status" value="1"/>
</dbReference>
<reference evidence="3 4" key="1">
    <citation type="journal article" date="2010" name="J. Bacteriol.">
        <title>Genome sequences of Oceanicola granulosus HTCC2516(T) and Oceanicola batsensis HTCC2597(TDelta).</title>
        <authorList>
            <person name="Thrash J.C."/>
            <person name="Cho J.C."/>
            <person name="Vergin K.L."/>
            <person name="Giovannoni S.J."/>
        </authorList>
    </citation>
    <scope>NUCLEOTIDE SEQUENCE [LARGE SCALE GENOMIC DNA]</scope>
    <source>
        <strain evidence="4">ATCC BAA-863 / DSM 15984 / KCTC 12145 / HTCC2597</strain>
    </source>
</reference>
<dbReference type="GO" id="GO:0005509">
    <property type="term" value="F:calcium ion binding"/>
    <property type="evidence" value="ECO:0007669"/>
    <property type="project" value="InterPro"/>
</dbReference>
<dbReference type="InterPro" id="IPR011049">
    <property type="entry name" value="Serralysin-like_metalloprot_C"/>
</dbReference>
<keyword evidence="2" id="KW-0964">Secreted</keyword>
<dbReference type="OrthoDB" id="9342475at2"/>
<dbReference type="SUPFAM" id="SSF51120">
    <property type="entry name" value="beta-Roll"/>
    <property type="match status" value="1"/>
</dbReference>
<gene>
    <name evidence="3" type="ORF">OB2597_13118</name>
</gene>
<dbReference type="STRING" id="252305.OB2597_13118"/>
<dbReference type="RefSeq" id="WP_009806840.1">
    <property type="nucleotide sequence ID" value="NZ_CH724131.1"/>
</dbReference>
<comment type="caution">
    <text evidence="3">The sequence shown here is derived from an EMBL/GenBank/DDBJ whole genome shotgun (WGS) entry which is preliminary data.</text>
</comment>
<dbReference type="PROSITE" id="PS00330">
    <property type="entry name" value="HEMOLYSIN_CALCIUM"/>
    <property type="match status" value="3"/>
</dbReference>
<dbReference type="PRINTS" id="PR00313">
    <property type="entry name" value="CABNDNGRPT"/>
</dbReference>
<sequence length="494" mass="50782">MLQLGLRNTLTGDNANLFGSIAALFTFEDDGAHWLYSGAQANGTVTRFRLTETGPVENPAMVPISAPGSTYRIEDFATVTHDDAPRLLASGLDRESLIAFDIAPDGRLVSQVPVTDGLTGPVAQIHAVEIGGRDFLIAGARDSAGLGIYEYGGAGPFVQRDTITDHVKAAAADTADITSVAIGSETFVVTASATENGISSYRVDSTGRATLIDTLGAKDGLWLAGLDSVTPVTADGTEYVVVAGTNSSSLSLVRVNKMGVLFTADHAIDSLSSRFEKVDAVTGFSIENRGFVVAGGADDGLSLLEVLPDRSLFHHSVLVNSAGGALENISALASTTIGGTVQVVAAGQPGLTLATLEAGRVAGLIKGGGGADRLEGGAANDLLWADSGNDVLIGGAGDDILSGGAGRDELTGGAGADVFIFSGEAQRDVVTDFDVGEDRLDLGRWGRLYDVGSLTIQEQPDGAVISHGAKSLQLISADHAPLSVESFTNDSFLF</sequence>
<comment type="subcellular location">
    <subcellularLocation>
        <location evidence="1">Secreted</location>
    </subcellularLocation>
</comment>
<evidence type="ECO:0000256" key="1">
    <source>
        <dbReference type="ARBA" id="ARBA00004613"/>
    </source>
</evidence>
<organism evidence="3 4">
    <name type="scientific">Pseudooceanicola batsensis (strain ATCC BAA-863 / DSM 15984 / KCTC 12145 / HTCC2597)</name>
    <name type="common">Oceanicola batsensis</name>
    <dbReference type="NCBI Taxonomy" id="252305"/>
    <lineage>
        <taxon>Bacteria</taxon>
        <taxon>Pseudomonadati</taxon>
        <taxon>Pseudomonadota</taxon>
        <taxon>Alphaproteobacteria</taxon>
        <taxon>Rhodobacterales</taxon>
        <taxon>Paracoccaceae</taxon>
        <taxon>Pseudooceanicola</taxon>
    </lineage>
</organism>
<dbReference type="InterPro" id="IPR015943">
    <property type="entry name" value="WD40/YVTN_repeat-like_dom_sf"/>
</dbReference>
<evidence type="ECO:0000313" key="4">
    <source>
        <dbReference type="Proteomes" id="UP000004318"/>
    </source>
</evidence>
<dbReference type="Gene3D" id="2.130.10.10">
    <property type="entry name" value="YVTN repeat-like/Quinoprotein amine dehydrogenase"/>
    <property type="match status" value="1"/>
</dbReference>
<keyword evidence="4" id="KW-1185">Reference proteome</keyword>
<evidence type="ECO:0000313" key="3">
    <source>
        <dbReference type="EMBL" id="EAQ03086.1"/>
    </source>
</evidence>
<dbReference type="AlphaFoldDB" id="A3TY52"/>